<dbReference type="Gene3D" id="3.30.460.10">
    <property type="entry name" value="Beta Polymerase, domain 2"/>
    <property type="match status" value="1"/>
</dbReference>
<evidence type="ECO:0000256" key="4">
    <source>
        <dbReference type="ARBA" id="ARBA00021679"/>
    </source>
</evidence>
<organism evidence="14 15">
    <name type="scientific">Plectus sambesii</name>
    <dbReference type="NCBI Taxonomy" id="2011161"/>
    <lineage>
        <taxon>Eukaryota</taxon>
        <taxon>Metazoa</taxon>
        <taxon>Ecdysozoa</taxon>
        <taxon>Nematoda</taxon>
        <taxon>Chromadorea</taxon>
        <taxon>Plectida</taxon>
        <taxon>Plectina</taxon>
        <taxon>Plectoidea</taxon>
        <taxon>Plectidae</taxon>
        <taxon>Plectus</taxon>
    </lineage>
</organism>
<comment type="cofactor">
    <cofactor evidence="1">
        <name>Mn(2+)</name>
        <dbReference type="ChEBI" id="CHEBI:29035"/>
    </cofactor>
</comment>
<feature type="domain" description="RRM" evidence="13">
    <location>
        <begin position="44"/>
        <end position="119"/>
    </location>
</feature>
<dbReference type="Pfam" id="PF22600">
    <property type="entry name" value="MTPAP-like_central"/>
    <property type="match status" value="1"/>
</dbReference>
<keyword evidence="7" id="KW-0479">Metal-binding</keyword>
<dbReference type="PANTHER" id="PTHR12271">
    <property type="entry name" value="POLY A POLYMERASE CID PAP -RELATED"/>
    <property type="match status" value="1"/>
</dbReference>
<keyword evidence="8" id="KW-0460">Magnesium</keyword>
<keyword evidence="6" id="KW-0548">Nucleotidyltransferase</keyword>
<dbReference type="Gene3D" id="3.30.70.330">
    <property type="match status" value="1"/>
</dbReference>
<dbReference type="PANTHER" id="PTHR12271:SF127">
    <property type="entry name" value="SPECKLE TARGETED PIP5K1A-REGULATED POLY(A) POLYMERASE"/>
    <property type="match status" value="1"/>
</dbReference>
<evidence type="ECO:0000256" key="11">
    <source>
        <dbReference type="ARBA" id="ARBA00049105"/>
    </source>
</evidence>
<dbReference type="InterPro" id="IPR002058">
    <property type="entry name" value="PAP_assoc"/>
</dbReference>
<name>A0A914UWT5_9BILA</name>
<dbReference type="AlphaFoldDB" id="A0A914UWT5"/>
<proteinExistence type="predicted"/>
<dbReference type="Pfam" id="PF03828">
    <property type="entry name" value="PAP_assoc"/>
    <property type="match status" value="1"/>
</dbReference>
<dbReference type="Gene3D" id="1.10.1410.10">
    <property type="match status" value="1"/>
</dbReference>
<evidence type="ECO:0000256" key="8">
    <source>
        <dbReference type="ARBA" id="ARBA00022842"/>
    </source>
</evidence>
<dbReference type="GO" id="GO:0031123">
    <property type="term" value="P:RNA 3'-end processing"/>
    <property type="evidence" value="ECO:0007669"/>
    <property type="project" value="TreeGrafter"/>
</dbReference>
<dbReference type="InterPro" id="IPR054708">
    <property type="entry name" value="MTPAP-like_central"/>
</dbReference>
<dbReference type="InterPro" id="IPR012677">
    <property type="entry name" value="Nucleotide-bd_a/b_plait_sf"/>
</dbReference>
<reference evidence="15" key="1">
    <citation type="submission" date="2022-11" db="UniProtKB">
        <authorList>
            <consortium name="WormBaseParasite"/>
        </authorList>
    </citation>
    <scope>IDENTIFICATION</scope>
</reference>
<dbReference type="GO" id="GO:0050265">
    <property type="term" value="F:RNA uridylyltransferase activity"/>
    <property type="evidence" value="ECO:0007669"/>
    <property type="project" value="UniProtKB-EC"/>
</dbReference>
<dbReference type="PROSITE" id="PS50102">
    <property type="entry name" value="RRM"/>
    <property type="match status" value="1"/>
</dbReference>
<dbReference type="SMART" id="SM00360">
    <property type="entry name" value="RRM"/>
    <property type="match status" value="1"/>
</dbReference>
<dbReference type="EC" id="2.7.7.52" evidence="3"/>
<dbReference type="InterPro" id="IPR035979">
    <property type="entry name" value="RBD_domain_sf"/>
</dbReference>
<dbReference type="GO" id="GO:0046872">
    <property type="term" value="F:metal ion binding"/>
    <property type="evidence" value="ECO:0007669"/>
    <property type="project" value="UniProtKB-KW"/>
</dbReference>
<evidence type="ECO:0000313" key="14">
    <source>
        <dbReference type="Proteomes" id="UP000887566"/>
    </source>
</evidence>
<dbReference type="Proteomes" id="UP000887566">
    <property type="component" value="Unplaced"/>
</dbReference>
<evidence type="ECO:0000313" key="15">
    <source>
        <dbReference type="WBParaSite" id="PSAMB.scaffold1323size32978.g12343.t1"/>
    </source>
</evidence>
<dbReference type="InterPro" id="IPR000504">
    <property type="entry name" value="RRM_dom"/>
</dbReference>
<evidence type="ECO:0000256" key="2">
    <source>
        <dbReference type="ARBA" id="ARBA00001946"/>
    </source>
</evidence>
<evidence type="ECO:0000256" key="9">
    <source>
        <dbReference type="ARBA" id="ARBA00030790"/>
    </source>
</evidence>
<evidence type="ECO:0000256" key="3">
    <source>
        <dbReference type="ARBA" id="ARBA00012472"/>
    </source>
</evidence>
<evidence type="ECO:0000256" key="10">
    <source>
        <dbReference type="ARBA" id="ARBA00033036"/>
    </source>
</evidence>
<keyword evidence="12" id="KW-0694">RNA-binding</keyword>
<comment type="cofactor">
    <cofactor evidence="2">
        <name>Mg(2+)</name>
        <dbReference type="ChEBI" id="CHEBI:18420"/>
    </cofactor>
</comment>
<dbReference type="SUPFAM" id="SSF81631">
    <property type="entry name" value="PAP/OAS1 substrate-binding domain"/>
    <property type="match status" value="1"/>
</dbReference>
<evidence type="ECO:0000256" key="12">
    <source>
        <dbReference type="PROSITE-ProRule" id="PRU00176"/>
    </source>
</evidence>
<sequence>MGRHCDLCDHVYLATDAIAEQHDRGKRHLRNLANKTELDALARRSVFLFGFPPNSFSTEVDLAQPFSNAFGTVSRVILDSNKGTFAIVEFVDPSSAQNAIAAKSIQIASHKVLIKERKTDFEKKTAPVSEKPVVADVLAKLAEAGTDFEAQVDSLIHEVALSEEDLSNRQNIAEQLTEALADYLPSGARVEVFGSSATGLGTKGCDLDCTILFGGDGLVLAKAAEAGLLRSKFHLMTSDMSLLSGENKLTNEEMAKLTPADRVRYVSKALNDARKSKKAPISDQTPVLDAKCPVIRFFFDHHCAIELSIDNRLGVNNSKWLAALLRSDASGKLRRFLLVLRFWALSGGLFDAGKNHLNHYVLTLLAVAFLQNKGKISPVIHQSNASGVISGWNVGFSVDPRDFSDEKLSELLKEFFKFFAQTPFKDVVVCPRLGRLLSWEEFEAAFPDERIKNNFKHSLLNVQDPFELSHNTAANANEKCLSRLRRLLVVSIAKLKTPTPSLTTLCSADDDRPNNSSAKSTADLTVRVPLNCANATEAAAKAAVERLLVAVLKFEPRMEPGFKRKRVMREEDAQSEFDVEHRLWQGRRGKRREVERSHPEMTEFDAEVEVSRLLLLDEQRATHGTKLLAVRVDVDVESAGDRALDIHFHRIEGADIDFHNLSHFLDTFLKKLVPQLIGDNDAMEM</sequence>
<accession>A0A914UWT5</accession>
<dbReference type="CDD" id="cd05402">
    <property type="entry name" value="NT_PAP_TUTase"/>
    <property type="match status" value="1"/>
</dbReference>
<evidence type="ECO:0000256" key="5">
    <source>
        <dbReference type="ARBA" id="ARBA00022679"/>
    </source>
</evidence>
<evidence type="ECO:0000259" key="13">
    <source>
        <dbReference type="PROSITE" id="PS50102"/>
    </source>
</evidence>
<keyword evidence="5" id="KW-0808">Transferase</keyword>
<dbReference type="SUPFAM" id="SSF81301">
    <property type="entry name" value="Nucleotidyltransferase"/>
    <property type="match status" value="1"/>
</dbReference>
<evidence type="ECO:0000256" key="6">
    <source>
        <dbReference type="ARBA" id="ARBA00022695"/>
    </source>
</evidence>
<dbReference type="SUPFAM" id="SSF54928">
    <property type="entry name" value="RNA-binding domain, RBD"/>
    <property type="match status" value="1"/>
</dbReference>
<dbReference type="WBParaSite" id="PSAMB.scaffold1323size32978.g12343.t1">
    <property type="protein sequence ID" value="PSAMB.scaffold1323size32978.g12343.t1"/>
    <property type="gene ID" value="PSAMB.scaffold1323size32978.g12343"/>
</dbReference>
<protein>
    <recommendedName>
        <fullName evidence="4">Speckle targeted PIP5K1A-regulated poly(A) polymerase</fullName>
        <ecNumber evidence="3">2.7.7.52</ecNumber>
    </recommendedName>
    <alternativeName>
        <fullName evidence="9">RNA-binding motif protein 21</fullName>
    </alternativeName>
    <alternativeName>
        <fullName evidence="10">U6 snRNA-specific terminal uridylyltransferase 1</fullName>
    </alternativeName>
</protein>
<dbReference type="InterPro" id="IPR043519">
    <property type="entry name" value="NT_sf"/>
</dbReference>
<evidence type="ECO:0000256" key="1">
    <source>
        <dbReference type="ARBA" id="ARBA00001936"/>
    </source>
</evidence>
<evidence type="ECO:0000256" key="7">
    <source>
        <dbReference type="ARBA" id="ARBA00022723"/>
    </source>
</evidence>
<dbReference type="GO" id="GO:0003723">
    <property type="term" value="F:RNA binding"/>
    <property type="evidence" value="ECO:0007669"/>
    <property type="project" value="UniProtKB-UniRule"/>
</dbReference>
<dbReference type="GO" id="GO:1990817">
    <property type="term" value="F:poly(A) RNA polymerase activity"/>
    <property type="evidence" value="ECO:0007669"/>
    <property type="project" value="TreeGrafter"/>
</dbReference>
<comment type="catalytic activity">
    <reaction evidence="11">
        <text>RNA(n) + UTP = RNA(n)-3'-uridine ribonucleotide + diphosphate</text>
        <dbReference type="Rhea" id="RHEA:14785"/>
        <dbReference type="Rhea" id="RHEA-COMP:14527"/>
        <dbReference type="Rhea" id="RHEA-COMP:17348"/>
        <dbReference type="ChEBI" id="CHEBI:33019"/>
        <dbReference type="ChEBI" id="CHEBI:46398"/>
        <dbReference type="ChEBI" id="CHEBI:140395"/>
        <dbReference type="ChEBI" id="CHEBI:173116"/>
        <dbReference type="EC" id="2.7.7.52"/>
    </reaction>
</comment>
<keyword evidence="14" id="KW-1185">Reference proteome</keyword>